<dbReference type="EMBL" id="GG693884">
    <property type="protein sequence ID" value="EES51827.1"/>
    <property type="molecule type" value="Genomic_DNA"/>
</dbReference>
<evidence type="ECO:0000256" key="1">
    <source>
        <dbReference type="SAM" id="MobiDB-lite"/>
    </source>
</evidence>
<feature type="domain" description="CRISPR-associated protein Cas6 C-terminal" evidence="2">
    <location>
        <begin position="201"/>
        <end position="325"/>
    </location>
</feature>
<accession>C6HZN9</accession>
<proteinExistence type="predicted"/>
<dbReference type="InterPro" id="IPR019267">
    <property type="entry name" value="CRISPR-assoc_Cas6_C"/>
</dbReference>
<sequence length="337" mass="37823">MTVGHIDLSIFRLIFSSEPLETFSPSGSAWRGAFGHELRRMVCVTREKVCTGCPVLSSCLYTYIFESPPPENTEKMRLYRTVPHPYALFLPGSDGSEGQNPSSGEEREPLDHDVERGSLATSLDLTLYGHAGEFFPHLLHAFSRAGERGVGSQRRPYTLTGASQYDLGSESWDRIYTPGRPPRQKAGMPVKIPSMPERVTLRFISPLRISVEKDLVTPDRLTFGVIFRTLLRRISMIRYFHGDSALELDYASLFSKAESVALTPLSLRWEEGIRYSSRQKTAMNMGGIVGNCSLDTTDLAPFWPFLWEGQWMQVGKLTTMGLGRYVINVPKTTDLSL</sequence>
<evidence type="ECO:0000313" key="3">
    <source>
        <dbReference type="EMBL" id="EES51827.1"/>
    </source>
</evidence>
<dbReference type="AlphaFoldDB" id="C6HZN9"/>
<reference evidence="3" key="1">
    <citation type="journal article" date="2009" name="Appl. Environ. Microbiol.">
        <title>Community genomic and proteomic analyses of chemoautotrophic iron-oxidizing "Leptospirillum rubarum" (Group II) and "Leptospirillum ferrodiazotrophum" (Group III) bacteria in acid mine drainage biofilms.</title>
        <authorList>
            <person name="Goltsman D.S."/>
            <person name="Denef V.J."/>
            <person name="Singer S.W."/>
            <person name="VerBerkmoes N.C."/>
            <person name="Lefsrud M."/>
            <person name="Mueller R.S."/>
            <person name="Dick G.J."/>
            <person name="Sun C.L."/>
            <person name="Wheeler K.E."/>
            <person name="Zemla A."/>
            <person name="Baker B.J."/>
            <person name="Hauser L."/>
            <person name="Land M."/>
            <person name="Shah M.B."/>
            <person name="Thelen M.P."/>
            <person name="Hettich R.L."/>
            <person name="Banfield J.F."/>
        </authorList>
    </citation>
    <scope>NUCLEOTIDE SEQUENCE [LARGE SCALE GENOMIC DNA]</scope>
</reference>
<organism evidence="3 4">
    <name type="scientific">Leptospirillum ferrodiazotrophum</name>
    <dbReference type="NCBI Taxonomy" id="412449"/>
    <lineage>
        <taxon>Bacteria</taxon>
        <taxon>Pseudomonadati</taxon>
        <taxon>Nitrospirota</taxon>
        <taxon>Nitrospiria</taxon>
        <taxon>Nitrospirales</taxon>
        <taxon>Nitrospiraceae</taxon>
        <taxon>Leptospirillum</taxon>
    </lineage>
</organism>
<reference evidence="3" key="2">
    <citation type="submission" date="2009-05" db="EMBL/GenBank/DDBJ databases">
        <authorList>
            <person name="Goltsman D.S.A."/>
            <person name="Denef V.J."/>
            <person name="Singer S.W."/>
            <person name="Verberkmoes N.C."/>
            <person name="Lefsrud M."/>
            <person name="Mueller R."/>
            <person name="Dick G.J."/>
            <person name="Sun C."/>
            <person name="Wheeler K."/>
            <person name="Zemla A."/>
            <person name="Baker B.J."/>
            <person name="Hauser L."/>
            <person name="Land M."/>
            <person name="Shah M.B."/>
            <person name="Thelen M.P."/>
            <person name="Hettich R.L."/>
            <person name="Banfield J.F."/>
        </authorList>
    </citation>
    <scope>NUCLEOTIDE SEQUENCE</scope>
</reference>
<feature type="region of interest" description="Disordered" evidence="1">
    <location>
        <begin position="90"/>
        <end position="112"/>
    </location>
</feature>
<evidence type="ECO:0000313" key="4">
    <source>
        <dbReference type="Proteomes" id="UP000009374"/>
    </source>
</evidence>
<protein>
    <recommendedName>
        <fullName evidence="2">CRISPR-associated protein Cas6 C-terminal domain-containing protein</fullName>
    </recommendedName>
</protein>
<keyword evidence="4" id="KW-1185">Reference proteome</keyword>
<dbReference type="Gene3D" id="3.30.70.1900">
    <property type="match status" value="1"/>
</dbReference>
<gene>
    <name evidence="3" type="ORF">UBAL3_95450047</name>
</gene>
<name>C6HZN9_9BACT</name>
<dbReference type="Pfam" id="PF10040">
    <property type="entry name" value="CRISPR_Cas6"/>
    <property type="match status" value="1"/>
</dbReference>
<dbReference type="Proteomes" id="UP000009374">
    <property type="component" value="Unassembled WGS sequence"/>
</dbReference>
<evidence type="ECO:0000259" key="2">
    <source>
        <dbReference type="Pfam" id="PF10040"/>
    </source>
</evidence>